<proteinExistence type="predicted"/>
<dbReference type="AlphaFoldDB" id="A0AAU7CL44"/>
<accession>A0AAU7CL44</accession>
<evidence type="ECO:0000313" key="1">
    <source>
        <dbReference type="EMBL" id="XBH05847.1"/>
    </source>
</evidence>
<dbReference type="EMBL" id="CP155447">
    <property type="protein sequence ID" value="XBH05847.1"/>
    <property type="molecule type" value="Genomic_DNA"/>
</dbReference>
<sequence length="128" mass="14287">MSIILYNDSGDQIVSQCVVKDRVTVQQIYDCLIPHEHSKIAMDLLGSGPVIGKLGFQVANGTTWVEFVDAGMNSLCFQVREVAYIRGGAGYQSYRSDHKRLYGIDSARVAEGMVFHEKLSQICKKQQE</sequence>
<organism evidence="1">
    <name type="scientific">Singulisphaera sp. Ch08</name>
    <dbReference type="NCBI Taxonomy" id="3120278"/>
    <lineage>
        <taxon>Bacteria</taxon>
        <taxon>Pseudomonadati</taxon>
        <taxon>Planctomycetota</taxon>
        <taxon>Planctomycetia</taxon>
        <taxon>Isosphaerales</taxon>
        <taxon>Isosphaeraceae</taxon>
        <taxon>Singulisphaera</taxon>
    </lineage>
</organism>
<name>A0AAU7CL44_9BACT</name>
<dbReference type="RefSeq" id="WP_406698698.1">
    <property type="nucleotide sequence ID" value="NZ_CP155447.1"/>
</dbReference>
<gene>
    <name evidence="1" type="ORF">V5E97_07400</name>
</gene>
<reference evidence="1" key="1">
    <citation type="submission" date="2024-05" db="EMBL/GenBank/DDBJ databases">
        <title>Planctomycetes of the genus Singulisphaera possess chitinolytic capabilities.</title>
        <authorList>
            <person name="Ivanova A."/>
        </authorList>
    </citation>
    <scope>NUCLEOTIDE SEQUENCE</scope>
    <source>
        <strain evidence="1">Ch08T</strain>
    </source>
</reference>
<protein>
    <submittedName>
        <fullName evidence="1">Uncharacterized protein</fullName>
    </submittedName>
</protein>